<sequence length="104" mass="11710">MMFTRSLISYFLGCSGPTWNFRVTCDADIGIQTTDGHLDVSIPFHRLEMTALHEQEYQVTWQCCVCIPDDDTNPPQLVDYFGNGPFLSHCQVQPDVPVSSVSTH</sequence>
<dbReference type="InParanoid" id="A0A1Z5JRS9"/>
<name>A0A1Z5JRS9_FISSO</name>
<dbReference type="Proteomes" id="UP000198406">
    <property type="component" value="Unassembled WGS sequence"/>
</dbReference>
<gene>
    <name evidence="1" type="ORF">FisN_19Lh048</name>
</gene>
<evidence type="ECO:0000313" key="1">
    <source>
        <dbReference type="EMBL" id="GAX16468.1"/>
    </source>
</evidence>
<reference evidence="1 2" key="1">
    <citation type="journal article" date="2015" name="Plant Cell">
        <title>Oil accumulation by the oleaginous diatom Fistulifera solaris as revealed by the genome and transcriptome.</title>
        <authorList>
            <person name="Tanaka T."/>
            <person name="Maeda Y."/>
            <person name="Veluchamy A."/>
            <person name="Tanaka M."/>
            <person name="Abida H."/>
            <person name="Marechal E."/>
            <person name="Bowler C."/>
            <person name="Muto M."/>
            <person name="Sunaga Y."/>
            <person name="Tanaka M."/>
            <person name="Yoshino T."/>
            <person name="Taniguchi T."/>
            <person name="Fukuda Y."/>
            <person name="Nemoto M."/>
            <person name="Matsumoto M."/>
            <person name="Wong P.S."/>
            <person name="Aburatani S."/>
            <person name="Fujibuchi W."/>
        </authorList>
    </citation>
    <scope>NUCLEOTIDE SEQUENCE [LARGE SCALE GENOMIC DNA]</scope>
    <source>
        <strain evidence="1 2">JPCC DA0580</strain>
    </source>
</reference>
<keyword evidence="2" id="KW-1185">Reference proteome</keyword>
<dbReference type="EMBL" id="BDSP01000106">
    <property type="protein sequence ID" value="GAX16468.1"/>
    <property type="molecule type" value="Genomic_DNA"/>
</dbReference>
<dbReference type="AlphaFoldDB" id="A0A1Z5JRS9"/>
<evidence type="ECO:0000313" key="2">
    <source>
        <dbReference type="Proteomes" id="UP000198406"/>
    </source>
</evidence>
<comment type="caution">
    <text evidence="1">The sequence shown here is derived from an EMBL/GenBank/DDBJ whole genome shotgun (WGS) entry which is preliminary data.</text>
</comment>
<organism evidence="1 2">
    <name type="scientific">Fistulifera solaris</name>
    <name type="common">Oleaginous diatom</name>
    <dbReference type="NCBI Taxonomy" id="1519565"/>
    <lineage>
        <taxon>Eukaryota</taxon>
        <taxon>Sar</taxon>
        <taxon>Stramenopiles</taxon>
        <taxon>Ochrophyta</taxon>
        <taxon>Bacillariophyta</taxon>
        <taxon>Bacillariophyceae</taxon>
        <taxon>Bacillariophycidae</taxon>
        <taxon>Naviculales</taxon>
        <taxon>Naviculaceae</taxon>
        <taxon>Fistulifera</taxon>
    </lineage>
</organism>
<accession>A0A1Z5JRS9</accession>
<protein>
    <submittedName>
        <fullName evidence="1">Uncharacterized protein</fullName>
    </submittedName>
</protein>
<proteinExistence type="predicted"/>